<accession>A0A814PR69</accession>
<evidence type="ECO:0000313" key="3">
    <source>
        <dbReference type="EMBL" id="CAF3874052.1"/>
    </source>
</evidence>
<name>A0A814PR69_9BILA</name>
<evidence type="ECO:0000313" key="4">
    <source>
        <dbReference type="Proteomes" id="UP000663829"/>
    </source>
</evidence>
<sequence>MSQERIVELRYNILSPYTAFVGIEKRINASNADMVLREVPIQISADDEHLLDQQLCYSKMSDDKEKYQKVQCQYQETQCHYEEAEHRYKVTQNHSEEAQRHYKGARHRSEDAEHRYNEARYRYKEARHRCEETQHRCEEAQHCHEATRHRCEEARHHYETHSSSDNDNQNIVRQLIKKQKFDGL</sequence>
<reference evidence="2" key="1">
    <citation type="submission" date="2021-02" db="EMBL/GenBank/DDBJ databases">
        <authorList>
            <person name="Nowell W R."/>
        </authorList>
    </citation>
    <scope>NUCLEOTIDE SEQUENCE</scope>
</reference>
<organism evidence="2 4">
    <name type="scientific">Didymodactylos carnosus</name>
    <dbReference type="NCBI Taxonomy" id="1234261"/>
    <lineage>
        <taxon>Eukaryota</taxon>
        <taxon>Metazoa</taxon>
        <taxon>Spiralia</taxon>
        <taxon>Gnathifera</taxon>
        <taxon>Rotifera</taxon>
        <taxon>Eurotatoria</taxon>
        <taxon>Bdelloidea</taxon>
        <taxon>Philodinida</taxon>
        <taxon>Philodinidae</taxon>
        <taxon>Didymodactylos</taxon>
    </lineage>
</organism>
<comment type="caution">
    <text evidence="2">The sequence shown here is derived from an EMBL/GenBank/DDBJ whole genome shotgun (WGS) entry which is preliminary data.</text>
</comment>
<dbReference type="EMBL" id="CAJOBC010005728">
    <property type="protein sequence ID" value="CAF3874052.1"/>
    <property type="molecule type" value="Genomic_DNA"/>
</dbReference>
<keyword evidence="4" id="KW-1185">Reference proteome</keyword>
<dbReference type="Proteomes" id="UP000663829">
    <property type="component" value="Unassembled WGS sequence"/>
</dbReference>
<dbReference type="EMBL" id="CAJNOQ010005726">
    <property type="protein sequence ID" value="CAF1109513.1"/>
    <property type="molecule type" value="Genomic_DNA"/>
</dbReference>
<dbReference type="AlphaFoldDB" id="A0A814PR69"/>
<gene>
    <name evidence="2" type="ORF">GPM918_LOCUS19162</name>
    <name evidence="3" type="ORF">SRO942_LOCUS19161</name>
</gene>
<feature type="region of interest" description="Disordered" evidence="1">
    <location>
        <begin position="93"/>
        <end position="112"/>
    </location>
</feature>
<evidence type="ECO:0000313" key="2">
    <source>
        <dbReference type="EMBL" id="CAF1109513.1"/>
    </source>
</evidence>
<dbReference type="SUPFAM" id="SSF57997">
    <property type="entry name" value="Tropomyosin"/>
    <property type="match status" value="1"/>
</dbReference>
<dbReference type="Proteomes" id="UP000681722">
    <property type="component" value="Unassembled WGS sequence"/>
</dbReference>
<dbReference type="OrthoDB" id="10051496at2759"/>
<evidence type="ECO:0000256" key="1">
    <source>
        <dbReference type="SAM" id="MobiDB-lite"/>
    </source>
</evidence>
<dbReference type="Gene3D" id="1.20.120.330">
    <property type="entry name" value="Nucleotidyltransferases domain 2"/>
    <property type="match status" value="1"/>
</dbReference>
<protein>
    <submittedName>
        <fullName evidence="2">Uncharacterized protein</fullName>
    </submittedName>
</protein>
<proteinExistence type="predicted"/>